<evidence type="ECO:0000313" key="3">
    <source>
        <dbReference type="EMBL" id="GEJ59542.1"/>
    </source>
</evidence>
<feature type="domain" description="Lipoyl-binding" evidence="2">
    <location>
        <begin position="95"/>
        <end position="170"/>
    </location>
</feature>
<proteinExistence type="predicted"/>
<dbReference type="FunFam" id="2.40.50.100:FF:000003">
    <property type="entry name" value="Acetyl-CoA carboxylase biotin carboxyl carrier protein"/>
    <property type="match status" value="1"/>
</dbReference>
<comment type="caution">
    <text evidence="3">The sequence shown here is derived from an EMBL/GenBank/DDBJ whole genome shotgun (WGS) entry which is preliminary data.</text>
</comment>
<dbReference type="EMBL" id="BJTG01000016">
    <property type="protein sequence ID" value="GEJ59542.1"/>
    <property type="molecule type" value="Genomic_DNA"/>
</dbReference>
<gene>
    <name evidence="3" type="ORF">AMYX_42830</name>
</gene>
<dbReference type="SUPFAM" id="SSF51230">
    <property type="entry name" value="Single hybrid motif"/>
    <property type="match status" value="1"/>
</dbReference>
<dbReference type="InterPro" id="IPR000089">
    <property type="entry name" value="Biotin_lipoyl"/>
</dbReference>
<evidence type="ECO:0000256" key="1">
    <source>
        <dbReference type="ARBA" id="ARBA00023267"/>
    </source>
</evidence>
<dbReference type="AlphaFoldDB" id="A0A7I9VSY2"/>
<dbReference type="CDD" id="cd06850">
    <property type="entry name" value="biotinyl_domain"/>
    <property type="match status" value="1"/>
</dbReference>
<dbReference type="PANTHER" id="PTHR45266">
    <property type="entry name" value="OXALOACETATE DECARBOXYLASE ALPHA CHAIN"/>
    <property type="match status" value="1"/>
</dbReference>
<dbReference type="InterPro" id="IPR011053">
    <property type="entry name" value="Single_hybrid_motif"/>
</dbReference>
<sequence>MSTYVALLDGGRREETVEVEPDGPGLYRVRLGGQSYRVDAFRHDYGTVSLLVDGASYSAQLDQGATAVKVWIRGDAYPLEILDERRLRMRRAAGKFTVEGRQTLASPMPGKVVKVLARAGDEVREGQGLVVIEAMKMENELRSPKAGKLVELAAVEGQAVESGATLAVIE</sequence>
<keyword evidence="4" id="KW-1185">Reference proteome</keyword>
<dbReference type="InterPro" id="IPR001882">
    <property type="entry name" value="Biotin_BS"/>
</dbReference>
<name>A0A7I9VSY2_9BACT</name>
<dbReference type="InterPro" id="IPR050709">
    <property type="entry name" value="Biotin_Carboxyl_Carrier/Decarb"/>
</dbReference>
<dbReference type="PROSITE" id="PS00188">
    <property type="entry name" value="BIOTIN"/>
    <property type="match status" value="1"/>
</dbReference>
<dbReference type="Proteomes" id="UP000503640">
    <property type="component" value="Unassembled WGS sequence"/>
</dbReference>
<protein>
    <submittedName>
        <fullName evidence="3">Acetyl-CoA carboxylase biotin carboxyl carrier protein subunit</fullName>
    </submittedName>
</protein>
<dbReference type="Pfam" id="PF00364">
    <property type="entry name" value="Biotin_lipoyl"/>
    <property type="match status" value="1"/>
</dbReference>
<dbReference type="Gene3D" id="2.40.50.100">
    <property type="match status" value="1"/>
</dbReference>
<reference evidence="4" key="1">
    <citation type="journal article" date="2020" name="Appl. Environ. Microbiol.">
        <title>Diazotrophic Anaeromyxobacter Isolates from Soils.</title>
        <authorList>
            <person name="Masuda Y."/>
            <person name="Yamanaka H."/>
            <person name="Xu Z.X."/>
            <person name="Shiratori Y."/>
            <person name="Aono T."/>
            <person name="Amachi S."/>
            <person name="Senoo K."/>
            <person name="Itoh H."/>
        </authorList>
    </citation>
    <scope>NUCLEOTIDE SEQUENCE [LARGE SCALE GENOMIC DNA]</scope>
    <source>
        <strain evidence="4">R267</strain>
    </source>
</reference>
<evidence type="ECO:0000259" key="2">
    <source>
        <dbReference type="PROSITE" id="PS50968"/>
    </source>
</evidence>
<dbReference type="PANTHER" id="PTHR45266:SF3">
    <property type="entry name" value="OXALOACETATE DECARBOXYLASE ALPHA CHAIN"/>
    <property type="match status" value="1"/>
</dbReference>
<dbReference type="RefSeq" id="WP_176069132.1">
    <property type="nucleotide sequence ID" value="NZ_BJTG01000016.1"/>
</dbReference>
<accession>A0A7I9VSY2</accession>
<dbReference type="PROSITE" id="PS50968">
    <property type="entry name" value="BIOTINYL_LIPOYL"/>
    <property type="match status" value="1"/>
</dbReference>
<organism evidence="3 4">
    <name type="scientific">Anaeromyxobacter diazotrophicus</name>
    <dbReference type="NCBI Taxonomy" id="2590199"/>
    <lineage>
        <taxon>Bacteria</taxon>
        <taxon>Pseudomonadati</taxon>
        <taxon>Myxococcota</taxon>
        <taxon>Myxococcia</taxon>
        <taxon>Myxococcales</taxon>
        <taxon>Cystobacterineae</taxon>
        <taxon>Anaeromyxobacteraceae</taxon>
        <taxon>Anaeromyxobacter</taxon>
    </lineage>
</organism>
<evidence type="ECO:0000313" key="4">
    <source>
        <dbReference type="Proteomes" id="UP000503640"/>
    </source>
</evidence>
<keyword evidence="1" id="KW-0092">Biotin</keyword>